<evidence type="ECO:0000256" key="4">
    <source>
        <dbReference type="SAM" id="MobiDB-lite"/>
    </source>
</evidence>
<evidence type="ECO:0000256" key="2">
    <source>
        <dbReference type="ARBA" id="ARBA00022771"/>
    </source>
</evidence>
<feature type="region of interest" description="Disordered" evidence="4">
    <location>
        <begin position="340"/>
        <end position="375"/>
    </location>
</feature>
<dbReference type="Pfam" id="PF13445">
    <property type="entry name" value="zf-RING_UBOX"/>
    <property type="match status" value="1"/>
</dbReference>
<dbReference type="GO" id="GO:0008270">
    <property type="term" value="F:zinc ion binding"/>
    <property type="evidence" value="ECO:0007669"/>
    <property type="project" value="UniProtKB-KW"/>
</dbReference>
<dbReference type="EMBL" id="MN739499">
    <property type="protein sequence ID" value="QHT08669.1"/>
    <property type="molecule type" value="Genomic_DNA"/>
</dbReference>
<proteinExistence type="predicted"/>
<keyword evidence="3" id="KW-0862">Zinc</keyword>
<feature type="region of interest" description="Disordered" evidence="4">
    <location>
        <begin position="118"/>
        <end position="148"/>
    </location>
</feature>
<feature type="compositionally biased region" description="Basic residues" evidence="4">
    <location>
        <begin position="351"/>
        <end position="375"/>
    </location>
</feature>
<evidence type="ECO:0000313" key="6">
    <source>
        <dbReference type="EMBL" id="QHT08669.1"/>
    </source>
</evidence>
<accession>A0A6C0CYA7</accession>
<dbReference type="CDD" id="cd16448">
    <property type="entry name" value="RING-H2"/>
    <property type="match status" value="1"/>
</dbReference>
<feature type="compositionally biased region" description="Basic and acidic residues" evidence="4">
    <location>
        <begin position="340"/>
        <end position="350"/>
    </location>
</feature>
<dbReference type="SMART" id="SM00184">
    <property type="entry name" value="RING"/>
    <property type="match status" value="1"/>
</dbReference>
<dbReference type="InterPro" id="IPR027370">
    <property type="entry name" value="Znf-RING_euk"/>
</dbReference>
<evidence type="ECO:0000256" key="3">
    <source>
        <dbReference type="ARBA" id="ARBA00022833"/>
    </source>
</evidence>
<dbReference type="InterPro" id="IPR013083">
    <property type="entry name" value="Znf_RING/FYVE/PHD"/>
</dbReference>
<dbReference type="AlphaFoldDB" id="A0A6C0CYA7"/>
<evidence type="ECO:0000259" key="5">
    <source>
        <dbReference type="PROSITE" id="PS50089"/>
    </source>
</evidence>
<name>A0A6C0CYA7_9ZZZZ</name>
<dbReference type="InterPro" id="IPR001841">
    <property type="entry name" value="Znf_RING"/>
</dbReference>
<protein>
    <recommendedName>
        <fullName evidence="5">RING-type domain-containing protein</fullName>
    </recommendedName>
</protein>
<reference evidence="6" key="1">
    <citation type="journal article" date="2020" name="Nature">
        <title>Giant virus diversity and host interactions through global metagenomics.</title>
        <authorList>
            <person name="Schulz F."/>
            <person name="Roux S."/>
            <person name="Paez-Espino D."/>
            <person name="Jungbluth S."/>
            <person name="Walsh D.A."/>
            <person name="Denef V.J."/>
            <person name="McMahon K.D."/>
            <person name="Konstantinidis K.T."/>
            <person name="Eloe-Fadrosh E.A."/>
            <person name="Kyrpides N.C."/>
            <person name="Woyke T."/>
        </authorList>
    </citation>
    <scope>NUCLEOTIDE SEQUENCE</scope>
    <source>
        <strain evidence="6">GVMAG-M-3300023109-53</strain>
    </source>
</reference>
<sequence length="375" mass="44417">MNNPYRKEIQPGFLVIGNKYDLEITKLIKDPNVLTTPLYYNNMKFLGHDTKNMPRRRKKYILVFEDEQGNNKEIENTPQNKIYTTYTLKDQLNKSQDPYALKVVDTAAGGIDDLKKEIGSYGGKKKRKSRKRRTNRKKRTRRRKGGNQESCPICMEEITPNERLTTSCNHNFHRQCFIQNCLAELNKENFETREEEDEVFQCPNCRGNTKEECLSDPEVAELYEEKKREYEDRMEQDSDEEDYPNMIPASRNEVFGNLQETLKNDLEDTISRINQDPNMREGEIDEFLTGLHSNLQEFEYELGSTELQYLNKMLDDIIDEKAIDLNLNLYDLQTEIKKEFDDFEEHQEGGKKKRKRRTRRKQKGCKKKKSKRSKK</sequence>
<dbReference type="Gene3D" id="3.30.40.10">
    <property type="entry name" value="Zinc/RING finger domain, C3HC4 (zinc finger)"/>
    <property type="match status" value="1"/>
</dbReference>
<keyword evidence="2" id="KW-0863">Zinc-finger</keyword>
<dbReference type="SUPFAM" id="SSF57850">
    <property type="entry name" value="RING/U-box"/>
    <property type="match status" value="1"/>
</dbReference>
<evidence type="ECO:0000256" key="1">
    <source>
        <dbReference type="ARBA" id="ARBA00022723"/>
    </source>
</evidence>
<feature type="compositionally biased region" description="Basic residues" evidence="4">
    <location>
        <begin position="123"/>
        <end position="145"/>
    </location>
</feature>
<organism evidence="6">
    <name type="scientific">viral metagenome</name>
    <dbReference type="NCBI Taxonomy" id="1070528"/>
    <lineage>
        <taxon>unclassified sequences</taxon>
        <taxon>metagenomes</taxon>
        <taxon>organismal metagenomes</taxon>
    </lineage>
</organism>
<feature type="domain" description="RING-type" evidence="5">
    <location>
        <begin position="151"/>
        <end position="206"/>
    </location>
</feature>
<keyword evidence="1" id="KW-0479">Metal-binding</keyword>
<dbReference type="PROSITE" id="PS50089">
    <property type="entry name" value="ZF_RING_2"/>
    <property type="match status" value="1"/>
</dbReference>